<dbReference type="PATRIC" id="fig|889378.3.peg.292"/>
<gene>
    <name evidence="3" type="ordered locus">Spiaf_0286</name>
</gene>
<feature type="transmembrane region" description="Helical" evidence="1">
    <location>
        <begin position="7"/>
        <end position="28"/>
    </location>
</feature>
<dbReference type="PANTHER" id="PTHR34351">
    <property type="entry name" value="SLR1927 PROTEIN-RELATED"/>
    <property type="match status" value="1"/>
</dbReference>
<proteinExistence type="predicted"/>
<dbReference type="Proteomes" id="UP000007383">
    <property type="component" value="Chromosome"/>
</dbReference>
<dbReference type="PANTHER" id="PTHR34351:SF2">
    <property type="entry name" value="DUF58 DOMAIN-CONTAINING PROTEIN"/>
    <property type="match status" value="1"/>
</dbReference>
<protein>
    <recommendedName>
        <fullName evidence="2">DUF58 domain-containing protein</fullName>
    </recommendedName>
</protein>
<feature type="domain" description="DUF58" evidence="2">
    <location>
        <begin position="190"/>
        <end position="303"/>
    </location>
</feature>
<dbReference type="InterPro" id="IPR002881">
    <property type="entry name" value="DUF58"/>
</dbReference>
<keyword evidence="1" id="KW-0812">Transmembrane</keyword>
<dbReference type="OrthoDB" id="140416at2"/>
<dbReference type="STRING" id="889378.Spiaf_0286"/>
<dbReference type="AlphaFoldDB" id="H9UFV1"/>
<reference evidence="4" key="1">
    <citation type="journal article" date="2013" name="Stand. Genomic Sci.">
        <title>Complete genome sequence of the halophilic bacterium Spirochaeta africana type strain (Z-7692(T)) from the alkaline Lake Magadi in the East African Rift.</title>
        <authorList>
            <person name="Liolos K."/>
            <person name="Abt B."/>
            <person name="Scheuner C."/>
            <person name="Teshima H."/>
            <person name="Held B."/>
            <person name="Lapidus A."/>
            <person name="Nolan M."/>
            <person name="Lucas S."/>
            <person name="Deshpande S."/>
            <person name="Cheng J.F."/>
            <person name="Tapia R."/>
            <person name="Goodwin L.A."/>
            <person name="Pitluck S."/>
            <person name="Pagani I."/>
            <person name="Ivanova N."/>
            <person name="Mavromatis K."/>
            <person name="Mikhailova N."/>
            <person name="Huntemann M."/>
            <person name="Pati A."/>
            <person name="Chen A."/>
            <person name="Palaniappan K."/>
            <person name="Land M."/>
            <person name="Rohde M."/>
            <person name="Tindall B.J."/>
            <person name="Detter J.C."/>
            <person name="Goker M."/>
            <person name="Bristow J."/>
            <person name="Eisen J.A."/>
            <person name="Markowitz V."/>
            <person name="Hugenholtz P."/>
            <person name="Woyke T."/>
            <person name="Klenk H.P."/>
            <person name="Kyrpides N.C."/>
        </authorList>
    </citation>
    <scope>NUCLEOTIDE SEQUENCE</scope>
    <source>
        <strain evidence="4">ATCC 700263 / DSM 8902 / Z-7692</strain>
    </source>
</reference>
<keyword evidence="1" id="KW-0472">Membrane</keyword>
<dbReference type="Pfam" id="PF01882">
    <property type="entry name" value="DUF58"/>
    <property type="match status" value="1"/>
</dbReference>
<sequence length="406" mass="45310">MRPNYRGLLILFLLVYLFTPVAVIQWFAATGLCMLLLGYLYVRSILASLRIHRRQMSIKTYRNQRTPVTLVVENHSRLPIPLLAVIDVAGSLHSDGMNRHVLSLRPRERRSFTYHVKNNNRGRYLLGPIELRLADPLGFFSRKVVVPLSGEVIVYPELNRLDTLIKDGVPSGTMRVKNPLYEDVTRFRSLREYINGDEMRRINWKASARVGKLHVSQYTPTISFTGLICLNLNSEDYAQRGRYHAGERAVQVAAALVRHNLDRSQPVGMITNGHLPDARVLKGFIPPGTADEHGVKLLEFLSCVEFSTQAPSVMSMLRGRIESGTVVQYVGPRLSDDDLLRLAAEIGQATQVELYYLPQSSGSGAASHETTKSSAAAASRVLPRVRVFPVEDYGSDITTAAEGITV</sequence>
<keyword evidence="4" id="KW-1185">Reference proteome</keyword>
<evidence type="ECO:0000313" key="3">
    <source>
        <dbReference type="EMBL" id="AFG36394.1"/>
    </source>
</evidence>
<accession>H9UFV1</accession>
<keyword evidence="1" id="KW-1133">Transmembrane helix</keyword>
<dbReference type="eggNOG" id="COG1721">
    <property type="taxonomic scope" value="Bacteria"/>
</dbReference>
<evidence type="ECO:0000313" key="4">
    <source>
        <dbReference type="Proteomes" id="UP000007383"/>
    </source>
</evidence>
<dbReference type="KEGG" id="sfc:Spiaf_0286"/>
<evidence type="ECO:0000259" key="2">
    <source>
        <dbReference type="Pfam" id="PF01882"/>
    </source>
</evidence>
<organism evidence="3 4">
    <name type="scientific">Spirochaeta africana (strain ATCC 700263 / DSM 8902 / Z-7692)</name>
    <dbReference type="NCBI Taxonomy" id="889378"/>
    <lineage>
        <taxon>Bacteria</taxon>
        <taxon>Pseudomonadati</taxon>
        <taxon>Spirochaetota</taxon>
        <taxon>Spirochaetia</taxon>
        <taxon>Spirochaetales</taxon>
        <taxon>Spirochaetaceae</taxon>
        <taxon>Spirochaeta</taxon>
    </lineage>
</organism>
<dbReference type="RefSeq" id="WP_014454392.1">
    <property type="nucleotide sequence ID" value="NC_017098.1"/>
</dbReference>
<name>H9UFV1_SPIAZ</name>
<evidence type="ECO:0000256" key="1">
    <source>
        <dbReference type="SAM" id="Phobius"/>
    </source>
</evidence>
<dbReference type="EMBL" id="CP003282">
    <property type="protein sequence ID" value="AFG36394.1"/>
    <property type="molecule type" value="Genomic_DNA"/>
</dbReference>
<dbReference type="HOGENOM" id="CLU_026152_3_0_12"/>